<dbReference type="AlphaFoldDB" id="A0A6L5ED69"/>
<gene>
    <name evidence="1" type="ORF">GBB84_21210</name>
</gene>
<organism evidence="1 2">
    <name type="scientific">Citrobacter telavivensis</name>
    <dbReference type="NCBI Taxonomy" id="2653932"/>
    <lineage>
        <taxon>Bacteria</taxon>
        <taxon>Pseudomonadati</taxon>
        <taxon>Pseudomonadota</taxon>
        <taxon>Gammaproteobacteria</taxon>
        <taxon>Enterobacterales</taxon>
        <taxon>Enterobacteriaceae</taxon>
        <taxon>Citrobacter</taxon>
    </lineage>
</organism>
<keyword evidence="2" id="KW-1185">Reference proteome</keyword>
<reference evidence="1 2" key="1">
    <citation type="submission" date="2019-10" db="EMBL/GenBank/DDBJ databases">
        <title>Characterization of a new Citrobacter species.</title>
        <authorList>
            <person name="Goncalves Ribeiro T."/>
            <person name="Izdebski R."/>
            <person name="Urbanowicz P."/>
            <person name="Carmeli Y."/>
            <person name="Gniadkowski M."/>
            <person name="Peixe L."/>
        </authorList>
    </citation>
    <scope>NUCLEOTIDE SEQUENCE [LARGE SCALE GENOMIC DNA]</scope>
    <source>
        <strain evidence="1 2">NMI7905_11</strain>
    </source>
</reference>
<dbReference type="EMBL" id="WHIY01000016">
    <property type="protein sequence ID" value="MPQ53417.1"/>
    <property type="molecule type" value="Genomic_DNA"/>
</dbReference>
<protein>
    <submittedName>
        <fullName evidence="1">Uncharacterized protein</fullName>
    </submittedName>
</protein>
<dbReference type="Proteomes" id="UP000475079">
    <property type="component" value="Unassembled WGS sequence"/>
</dbReference>
<sequence>MRGWSERGECAARGEGFCRSHVIARPDKRSVIRQNATGRMTTNRLIRPGNGLFHTYVILLLFRDKTAENPSFHLPPGLWSEGFLNNWSNKMITK</sequence>
<evidence type="ECO:0000313" key="2">
    <source>
        <dbReference type="Proteomes" id="UP000475079"/>
    </source>
</evidence>
<name>A0A6L5ED69_9ENTR</name>
<comment type="caution">
    <text evidence="1">The sequence shown here is derived from an EMBL/GenBank/DDBJ whole genome shotgun (WGS) entry which is preliminary data.</text>
</comment>
<accession>A0A6L5ED69</accession>
<proteinExistence type="predicted"/>
<evidence type="ECO:0000313" key="1">
    <source>
        <dbReference type="EMBL" id="MPQ53417.1"/>
    </source>
</evidence>